<accession>A0A5B8KSM1</accession>
<proteinExistence type="predicted"/>
<dbReference type="Pfam" id="PF20390">
    <property type="entry name" value="DUF6685"/>
    <property type="match status" value="1"/>
</dbReference>
<sequence>MLDYRKPDGTGHLEGHLITIPEAENLIQEEIIHDFQCDISLLRGMSSPKSESHDITDINDLAVLRSPELAEPVTPEHLQENMSHGGLRLDRMRFAEYLWSERRYYWHNDDGSHHFSAVRYQAGRLQQSVPLTGTLHRYSVNVQMVHVLRNKWQMFVIPKEELFGSFYESMKAFESPFVWSALPENMHDPRTSGTELCIVWLERDNARACSAANVLARYGFPDFGEMLTELARYAQRDSVMAG</sequence>
<reference evidence="1" key="1">
    <citation type="submission" date="2018-10" db="EMBL/GenBank/DDBJ databases">
        <authorList>
            <person name="Zhou D."/>
            <person name="Yin Z."/>
            <person name="Feng J."/>
        </authorList>
    </citation>
    <scope>NUCLEOTIDE SEQUENCE</scope>
    <source>
        <strain evidence="1">16005813</strain>
        <plasmid evidence="1">p16005813A</plasmid>
    </source>
</reference>
<organism evidence="1">
    <name type="scientific">Leclercia adecarboxylata</name>
    <dbReference type="NCBI Taxonomy" id="83655"/>
    <lineage>
        <taxon>Bacteria</taxon>
        <taxon>Pseudomonadati</taxon>
        <taxon>Pseudomonadota</taxon>
        <taxon>Gammaproteobacteria</taxon>
        <taxon>Enterobacterales</taxon>
        <taxon>Enterobacteriaceae</taxon>
        <taxon>Leclercia</taxon>
    </lineage>
</organism>
<keyword evidence="1" id="KW-0614">Plasmid</keyword>
<geneLocation type="plasmid" evidence="1">
    <name>p16005813A</name>
</geneLocation>
<dbReference type="AlphaFoldDB" id="A0A5B8KSM1"/>
<protein>
    <submittedName>
        <fullName evidence="1">Uncharacterized protein</fullName>
    </submittedName>
</protein>
<dbReference type="InterPro" id="IPR046507">
    <property type="entry name" value="DUF6685"/>
</dbReference>
<dbReference type="EMBL" id="MK036891">
    <property type="protein sequence ID" value="QDY98176.1"/>
    <property type="molecule type" value="Genomic_DNA"/>
</dbReference>
<name>A0A5B8KSM1_9ENTR</name>
<evidence type="ECO:0000313" key="1">
    <source>
        <dbReference type="EMBL" id="QDY98176.1"/>
    </source>
</evidence>